<organism evidence="2 3">
    <name type="scientific">Acidovorax soli</name>
    <dbReference type="NCBI Taxonomy" id="592050"/>
    <lineage>
        <taxon>Bacteria</taxon>
        <taxon>Pseudomonadati</taxon>
        <taxon>Pseudomonadota</taxon>
        <taxon>Betaproteobacteria</taxon>
        <taxon>Burkholderiales</taxon>
        <taxon>Comamonadaceae</taxon>
        <taxon>Acidovorax</taxon>
    </lineage>
</organism>
<dbReference type="Proteomes" id="UP000575083">
    <property type="component" value="Unassembled WGS sequence"/>
</dbReference>
<reference evidence="2 3" key="1">
    <citation type="submission" date="2020-08" db="EMBL/GenBank/DDBJ databases">
        <title>Functional genomics of gut bacteria from endangered species of beetles.</title>
        <authorList>
            <person name="Carlos-Shanley C."/>
        </authorList>
    </citation>
    <scope>NUCLEOTIDE SEQUENCE [LARGE SCALE GENOMIC DNA]</scope>
    <source>
        <strain evidence="2 3">S00198</strain>
    </source>
</reference>
<dbReference type="RefSeq" id="WP_184865212.1">
    <property type="nucleotide sequence ID" value="NZ_JACHLK010000023.1"/>
</dbReference>
<accession>A0A7X0PKU8</accession>
<protein>
    <submittedName>
        <fullName evidence="2">Uncharacterized protein</fullName>
    </submittedName>
</protein>
<sequence>MGKRMAAALVAALALAAGAAEKLAPGKLVEAVSAQVQGASARAGRSVELLADFQAPAAAGLFPQADEAAAAVGSAAAALQRIDASARPELATASLNYLKAAQNLVKDLQDARRKASHAEALDREGARIAAELKDARDSDRPALLERMEKAFGQSDDAEAAMKEAVTRASAALAELVLRRSLLAAQLGSADALLPEKTLAAVRQGLQAVQPAE</sequence>
<feature type="signal peptide" evidence="1">
    <location>
        <begin position="1"/>
        <end position="19"/>
    </location>
</feature>
<evidence type="ECO:0000313" key="2">
    <source>
        <dbReference type="EMBL" id="MBB6563815.1"/>
    </source>
</evidence>
<evidence type="ECO:0000256" key="1">
    <source>
        <dbReference type="SAM" id="SignalP"/>
    </source>
</evidence>
<gene>
    <name evidence="2" type="ORF">HNP48_006541</name>
</gene>
<dbReference type="EMBL" id="JACHLK010000023">
    <property type="protein sequence ID" value="MBB6563815.1"/>
    <property type="molecule type" value="Genomic_DNA"/>
</dbReference>
<feature type="chain" id="PRO_5031566348" evidence="1">
    <location>
        <begin position="20"/>
        <end position="212"/>
    </location>
</feature>
<comment type="caution">
    <text evidence="2">The sequence shown here is derived from an EMBL/GenBank/DDBJ whole genome shotgun (WGS) entry which is preliminary data.</text>
</comment>
<name>A0A7X0PKU8_9BURK</name>
<proteinExistence type="predicted"/>
<dbReference type="AlphaFoldDB" id="A0A7X0PKU8"/>
<evidence type="ECO:0000313" key="3">
    <source>
        <dbReference type="Proteomes" id="UP000575083"/>
    </source>
</evidence>
<keyword evidence="3" id="KW-1185">Reference proteome</keyword>
<keyword evidence="1" id="KW-0732">Signal</keyword>